<dbReference type="InterPro" id="IPR002177">
    <property type="entry name" value="DPS_DNA-bd"/>
</dbReference>
<protein>
    <submittedName>
        <fullName evidence="4">Dps family protein</fullName>
    </submittedName>
</protein>
<evidence type="ECO:0000313" key="5">
    <source>
        <dbReference type="Proteomes" id="UP001357223"/>
    </source>
</evidence>
<dbReference type="SUPFAM" id="SSF47240">
    <property type="entry name" value="Ferritin-like"/>
    <property type="match status" value="1"/>
</dbReference>
<proteinExistence type="inferred from homology"/>
<evidence type="ECO:0000259" key="3">
    <source>
        <dbReference type="Pfam" id="PF00210"/>
    </source>
</evidence>
<dbReference type="Proteomes" id="UP001357223">
    <property type="component" value="Chromosome"/>
</dbReference>
<evidence type="ECO:0000313" key="4">
    <source>
        <dbReference type="EMBL" id="WVX81837.1"/>
    </source>
</evidence>
<organism evidence="4 5">
    <name type="scientific">Niallia oryzisoli</name>
    <dbReference type="NCBI Taxonomy" id="1737571"/>
    <lineage>
        <taxon>Bacteria</taxon>
        <taxon>Bacillati</taxon>
        <taxon>Bacillota</taxon>
        <taxon>Bacilli</taxon>
        <taxon>Bacillales</taxon>
        <taxon>Bacillaceae</taxon>
        <taxon>Niallia</taxon>
    </lineage>
</organism>
<dbReference type="InterPro" id="IPR009078">
    <property type="entry name" value="Ferritin-like_SF"/>
</dbReference>
<dbReference type="PANTHER" id="PTHR42932">
    <property type="entry name" value="GENERAL STRESS PROTEIN 20U"/>
    <property type="match status" value="1"/>
</dbReference>
<reference evidence="4 5" key="1">
    <citation type="submission" date="2023-10" db="EMBL/GenBank/DDBJ databases">
        <title>Niallia locisalis sp.nov. isolated from a salt pond sample.</title>
        <authorList>
            <person name="Li X.-J."/>
            <person name="Dong L."/>
        </authorList>
    </citation>
    <scope>NUCLEOTIDE SEQUENCE [LARGE SCALE GENOMIC DNA]</scope>
    <source>
        <strain evidence="4 5">DSM 29761</strain>
    </source>
</reference>
<gene>
    <name evidence="4" type="ORF">R4Z09_01975</name>
</gene>
<keyword evidence="5" id="KW-1185">Reference proteome</keyword>
<dbReference type="PIRSF" id="PIRSF005900">
    <property type="entry name" value="Dps"/>
    <property type="match status" value="1"/>
</dbReference>
<dbReference type="PROSITE" id="PS00818">
    <property type="entry name" value="DPS_1"/>
    <property type="match status" value="1"/>
</dbReference>
<evidence type="ECO:0000256" key="2">
    <source>
        <dbReference type="RuleBase" id="RU003875"/>
    </source>
</evidence>
<dbReference type="PRINTS" id="PR01346">
    <property type="entry name" value="HELNAPAPROT"/>
</dbReference>
<dbReference type="EMBL" id="CP137640">
    <property type="protein sequence ID" value="WVX81837.1"/>
    <property type="molecule type" value="Genomic_DNA"/>
</dbReference>
<feature type="domain" description="Ferritin/DPS" evidence="3">
    <location>
        <begin position="5"/>
        <end position="143"/>
    </location>
</feature>
<dbReference type="InterPro" id="IPR012347">
    <property type="entry name" value="Ferritin-like"/>
</dbReference>
<name>A0ABZ2CES0_9BACI</name>
<dbReference type="PANTHER" id="PTHR42932:SF1">
    <property type="entry name" value="GENERAL STRESS PROTEIN 20U"/>
    <property type="match status" value="1"/>
</dbReference>
<dbReference type="CDD" id="cd01043">
    <property type="entry name" value="DPS"/>
    <property type="match status" value="1"/>
</dbReference>
<dbReference type="InterPro" id="IPR008331">
    <property type="entry name" value="Ferritin_DPS_dom"/>
</dbReference>
<dbReference type="PROSITE" id="PS00819">
    <property type="entry name" value="DPS_2"/>
    <property type="match status" value="1"/>
</dbReference>
<sequence length="144" mass="16124">MTIQAELNQQIANWSVLYTKLHRFHWFVKGPLFFTLHAKFEELYNESALVVDQVAERLLAIGGEPIATMKEFLDTATIKETAGETKAADMVAALVKDYTEIKAGLAQLAEHAEEENDTITNDLAIGLIESIDTHVWMLNAYLGE</sequence>
<dbReference type="InterPro" id="IPR023188">
    <property type="entry name" value="DPS_DNA-bd_CS"/>
</dbReference>
<dbReference type="RefSeq" id="WP_338450747.1">
    <property type="nucleotide sequence ID" value="NZ_CP137640.1"/>
</dbReference>
<dbReference type="Pfam" id="PF00210">
    <property type="entry name" value="Ferritin"/>
    <property type="match status" value="1"/>
</dbReference>
<comment type="similarity">
    <text evidence="1 2">Belongs to the Dps family.</text>
</comment>
<accession>A0ABZ2CES0</accession>
<dbReference type="Gene3D" id="1.20.1260.10">
    <property type="match status" value="1"/>
</dbReference>
<evidence type="ECO:0000256" key="1">
    <source>
        <dbReference type="ARBA" id="ARBA00009497"/>
    </source>
</evidence>